<dbReference type="EMBL" id="KC954774">
    <property type="protein sequence ID" value="AIA64583.1"/>
    <property type="molecule type" value="Genomic_DNA"/>
</dbReference>
<sequence>MKRLMSEDEVAFRKHWKSLKKDVLIDKLWEMLQFIECQNIENEELRAHAGRAQAQYLSACRSVGGVTLPPGV</sequence>
<evidence type="ECO:0000313" key="2">
    <source>
        <dbReference type="Proteomes" id="UP000026984"/>
    </source>
</evidence>
<evidence type="ECO:0000313" key="1">
    <source>
        <dbReference type="EMBL" id="AIA64583.1"/>
    </source>
</evidence>
<proteinExistence type="predicted"/>
<organism evidence="1 2">
    <name type="scientific">Cronobacter phage CR8</name>
    <dbReference type="NCBI Taxonomy" id="1327934"/>
    <lineage>
        <taxon>Viruses</taxon>
        <taxon>Duplodnaviria</taxon>
        <taxon>Heunggongvirae</taxon>
        <taxon>Uroviricota</taxon>
        <taxon>Caudoviricetes</taxon>
        <taxon>Vequintavirinae</taxon>
        <taxon>Certrevirus</taxon>
        <taxon>Certrevirus CR8</taxon>
    </lineage>
</organism>
<keyword evidence="2" id="KW-1185">Reference proteome</keyword>
<accession>A0A060AM79</accession>
<name>A0A060AM79_9CAUD</name>
<gene>
    <name evidence="1" type="ORF">CR8_053</name>
</gene>
<dbReference type="GeneID" id="19686804"/>
<protein>
    <submittedName>
        <fullName evidence="1">Uncharacterized protein</fullName>
    </submittedName>
</protein>
<dbReference type="RefSeq" id="YP_009042290.1">
    <property type="nucleotide sequence ID" value="NC_024354.1"/>
</dbReference>
<reference evidence="1 2" key="1">
    <citation type="submission" date="2013-04" db="EMBL/GenBank/DDBJ databases">
        <title>Complete Genome Sequence of Cronobacter sakazakii Bacteriophage CR8.</title>
        <authorList>
            <person name="Kim Y."/>
            <person name="Shin H."/>
            <person name="Ryu S."/>
        </authorList>
    </citation>
    <scope>NUCLEOTIDE SEQUENCE [LARGE SCALE GENOMIC DNA]</scope>
</reference>
<dbReference type="KEGG" id="vg:19686804"/>
<dbReference type="Proteomes" id="UP000026984">
    <property type="component" value="Segment"/>
</dbReference>